<keyword evidence="2 6" id="KW-0808">Transferase</keyword>
<reference evidence="9 10" key="1">
    <citation type="submission" date="2019-07" db="EMBL/GenBank/DDBJ databases">
        <title>Whole genome shotgun sequence of Novosphingobium sediminis NBRC 106119.</title>
        <authorList>
            <person name="Hosoyama A."/>
            <person name="Uohara A."/>
            <person name="Ohji S."/>
            <person name="Ichikawa N."/>
        </authorList>
    </citation>
    <scope>NUCLEOTIDE SEQUENCE [LARGE SCALE GENOMIC DNA]</scope>
    <source>
        <strain evidence="9 10">NBRC 106119</strain>
    </source>
</reference>
<accession>A0A512APM5</accession>
<dbReference type="PANTHER" id="PTHR46098">
    <property type="entry name" value="TRNA (CYTOSINE(38)-C(5))-METHYLTRANSFERASE"/>
    <property type="match status" value="1"/>
</dbReference>
<dbReference type="NCBIfam" id="TIGR00675">
    <property type="entry name" value="dcm"/>
    <property type="match status" value="1"/>
</dbReference>
<dbReference type="Gene3D" id="3.40.50.150">
    <property type="entry name" value="Vaccinia Virus protein VP39"/>
    <property type="match status" value="1"/>
</dbReference>
<dbReference type="RefSeq" id="WP_147160964.1">
    <property type="nucleotide sequence ID" value="NZ_BJYR01000025.1"/>
</dbReference>
<keyword evidence="4" id="KW-0680">Restriction system</keyword>
<dbReference type="InterPro" id="IPR018117">
    <property type="entry name" value="C5_DNA_meth_AS"/>
</dbReference>
<sequence length="443" mass="49664">MRFIDLFAGLGGFHQALQSLGHECVFASELNSDLADLYNRNFGVRPHGDIRQAINEVPSHDILCAGFPCQPFSKAGEQRGFDCPQWGDLFDYMILILERHKPSYLIIENVPNIMRHDSGNTWQKVKKRLREVGYDIESTLLSPHMFGVPQLRERAIIVGARNGLGHFVWPKATHDGSEVDIRSILDKSPNDAKPLPPSFIGYLDAWQALLDALPTTTELPSFPIWAMEFGATYPARTGSPFGHGLSEIRSFRGAFGRTLSGLSEAEVLDALPPYARDTNVSFPDWKIRFIEQNRQFYREHKAVIDRWLPTILNFAPSFQKLEWNWKGGPRDLNQCIIQFRASGIRAKRPTAAPSLVALTTSQVPVIPWERRYMTMRECARLQSMGELQFLPETQTGAFKALGNAVNVDVIRAVAGALLGRDDSKVGYLQLSVDNRPSSLEAAA</sequence>
<evidence type="ECO:0000256" key="8">
    <source>
        <dbReference type="RuleBase" id="RU000417"/>
    </source>
</evidence>
<dbReference type="PRINTS" id="PR00105">
    <property type="entry name" value="C5METTRFRASE"/>
</dbReference>
<dbReference type="GO" id="GO:0009307">
    <property type="term" value="P:DNA restriction-modification system"/>
    <property type="evidence" value="ECO:0007669"/>
    <property type="project" value="UniProtKB-KW"/>
</dbReference>
<name>A0A512APM5_9SPHN</name>
<evidence type="ECO:0000256" key="6">
    <source>
        <dbReference type="PROSITE-ProRule" id="PRU01016"/>
    </source>
</evidence>
<dbReference type="Gene3D" id="3.90.120.10">
    <property type="entry name" value="DNA Methylase, subunit A, domain 2"/>
    <property type="match status" value="1"/>
</dbReference>
<dbReference type="GO" id="GO:0032259">
    <property type="term" value="P:methylation"/>
    <property type="evidence" value="ECO:0007669"/>
    <property type="project" value="UniProtKB-KW"/>
</dbReference>
<dbReference type="AlphaFoldDB" id="A0A512APM5"/>
<evidence type="ECO:0000256" key="5">
    <source>
        <dbReference type="ARBA" id="ARBA00047422"/>
    </source>
</evidence>
<dbReference type="Proteomes" id="UP000321464">
    <property type="component" value="Unassembled WGS sequence"/>
</dbReference>
<keyword evidence="10" id="KW-1185">Reference proteome</keyword>
<dbReference type="InterPro" id="IPR031303">
    <property type="entry name" value="C5_meth_CS"/>
</dbReference>
<comment type="similarity">
    <text evidence="6 7">Belongs to the class I-like SAM-binding methyltransferase superfamily. C5-methyltransferase family.</text>
</comment>
<dbReference type="EC" id="2.1.1.37" evidence="8"/>
<evidence type="ECO:0000256" key="1">
    <source>
        <dbReference type="ARBA" id="ARBA00022603"/>
    </source>
</evidence>
<evidence type="ECO:0000256" key="7">
    <source>
        <dbReference type="RuleBase" id="RU000416"/>
    </source>
</evidence>
<dbReference type="SUPFAM" id="SSF53335">
    <property type="entry name" value="S-adenosyl-L-methionine-dependent methyltransferases"/>
    <property type="match status" value="1"/>
</dbReference>
<dbReference type="PROSITE" id="PS00094">
    <property type="entry name" value="C5_MTASE_1"/>
    <property type="match status" value="1"/>
</dbReference>
<dbReference type="PROSITE" id="PS51679">
    <property type="entry name" value="SAM_MT_C5"/>
    <property type="match status" value="1"/>
</dbReference>
<evidence type="ECO:0000313" key="9">
    <source>
        <dbReference type="EMBL" id="GEO01655.1"/>
    </source>
</evidence>
<keyword evidence="3 6" id="KW-0949">S-adenosyl-L-methionine</keyword>
<feature type="active site" evidence="6">
    <location>
        <position position="69"/>
    </location>
</feature>
<dbReference type="InterPro" id="IPR029063">
    <property type="entry name" value="SAM-dependent_MTases_sf"/>
</dbReference>
<evidence type="ECO:0000256" key="3">
    <source>
        <dbReference type="ARBA" id="ARBA00022691"/>
    </source>
</evidence>
<keyword evidence="1 6" id="KW-0489">Methyltransferase</keyword>
<gene>
    <name evidence="9" type="ORF">NSE01_34870</name>
</gene>
<organism evidence="9 10">
    <name type="scientific">Novosphingobium sediminis</name>
    <dbReference type="NCBI Taxonomy" id="707214"/>
    <lineage>
        <taxon>Bacteria</taxon>
        <taxon>Pseudomonadati</taxon>
        <taxon>Pseudomonadota</taxon>
        <taxon>Alphaproteobacteria</taxon>
        <taxon>Sphingomonadales</taxon>
        <taxon>Sphingomonadaceae</taxon>
        <taxon>Novosphingobium</taxon>
    </lineage>
</organism>
<dbReference type="Pfam" id="PF00145">
    <property type="entry name" value="DNA_methylase"/>
    <property type="match status" value="2"/>
</dbReference>
<evidence type="ECO:0000256" key="2">
    <source>
        <dbReference type="ARBA" id="ARBA00022679"/>
    </source>
</evidence>
<dbReference type="InterPro" id="IPR001525">
    <property type="entry name" value="C5_MeTfrase"/>
</dbReference>
<evidence type="ECO:0000313" key="10">
    <source>
        <dbReference type="Proteomes" id="UP000321464"/>
    </source>
</evidence>
<protein>
    <recommendedName>
        <fullName evidence="8">Cytosine-specific methyltransferase</fullName>
        <ecNumber evidence="8">2.1.1.37</ecNumber>
    </recommendedName>
</protein>
<dbReference type="PROSITE" id="PS00095">
    <property type="entry name" value="C5_MTASE_2"/>
    <property type="match status" value="1"/>
</dbReference>
<dbReference type="InterPro" id="IPR050750">
    <property type="entry name" value="C5-MTase"/>
</dbReference>
<dbReference type="OrthoDB" id="9813719at2"/>
<dbReference type="PANTHER" id="PTHR46098:SF1">
    <property type="entry name" value="TRNA (CYTOSINE(38)-C(5))-METHYLTRANSFERASE"/>
    <property type="match status" value="1"/>
</dbReference>
<comment type="catalytic activity">
    <reaction evidence="5 8">
        <text>a 2'-deoxycytidine in DNA + S-adenosyl-L-methionine = a 5-methyl-2'-deoxycytidine in DNA + S-adenosyl-L-homocysteine + H(+)</text>
        <dbReference type="Rhea" id="RHEA:13681"/>
        <dbReference type="Rhea" id="RHEA-COMP:11369"/>
        <dbReference type="Rhea" id="RHEA-COMP:11370"/>
        <dbReference type="ChEBI" id="CHEBI:15378"/>
        <dbReference type="ChEBI" id="CHEBI:57856"/>
        <dbReference type="ChEBI" id="CHEBI:59789"/>
        <dbReference type="ChEBI" id="CHEBI:85452"/>
        <dbReference type="ChEBI" id="CHEBI:85454"/>
        <dbReference type="EC" id="2.1.1.37"/>
    </reaction>
</comment>
<comment type="caution">
    <text evidence="9">The sequence shown here is derived from an EMBL/GenBank/DDBJ whole genome shotgun (WGS) entry which is preliminary data.</text>
</comment>
<proteinExistence type="inferred from homology"/>
<dbReference type="GO" id="GO:0003886">
    <property type="term" value="F:DNA (cytosine-5-)-methyltransferase activity"/>
    <property type="evidence" value="ECO:0007669"/>
    <property type="project" value="UniProtKB-EC"/>
</dbReference>
<dbReference type="EMBL" id="BJYR01000025">
    <property type="protein sequence ID" value="GEO01655.1"/>
    <property type="molecule type" value="Genomic_DNA"/>
</dbReference>
<evidence type="ECO:0000256" key="4">
    <source>
        <dbReference type="ARBA" id="ARBA00022747"/>
    </source>
</evidence>